<keyword evidence="1" id="KW-0472">Membrane</keyword>
<accession>A0A2N7JNU0</accession>
<protein>
    <submittedName>
        <fullName evidence="2">Uncharacterized protein</fullName>
    </submittedName>
</protein>
<evidence type="ECO:0000256" key="1">
    <source>
        <dbReference type="SAM" id="Phobius"/>
    </source>
</evidence>
<gene>
    <name evidence="2" type="ORF">BCT54_05055</name>
</gene>
<dbReference type="EMBL" id="MCZF01000254">
    <property type="protein sequence ID" value="PMM44174.1"/>
    <property type="molecule type" value="Genomic_DNA"/>
</dbReference>
<feature type="transmembrane region" description="Helical" evidence="1">
    <location>
        <begin position="108"/>
        <end position="126"/>
    </location>
</feature>
<keyword evidence="1" id="KW-1133">Transmembrane helix</keyword>
<sequence>MNKSLEVILALYSNSALEAYICDLREGVFSHLTDTVTLFAALAAIALPLAQQTFQWASDKYRSDLLIDYIESSSPIHPKKLNRRLITYVAIVFSFKLTEHWFNDITFVVLLMVLVAIFASNMYRLIEYLSHTYDMGKGLKVVRQKILNKKLNLDEDMYTEIEIAILSDYESYTLETDPTCIDFSAEFTELRQVLSRREKDIDEKVLAAYLKGLRKAVSHIPVTASDKKYNFVVQSYLFLVQSLICTDSKYFYLLLELAEVAESVEPRRKGFEKPLLQGLVFQNVTYSRDWPEGLAGALVSHFKRLTQACINSAQSDQLVHLYKEFNASLGLNHVTRDSLQYYFHSYIDDYEHFKIVDEYVERFLKSESDLLPAEFVEVMIPLLKGTDKEKQELLDDFFSEFRNYEYQQKGQSAAESFLADAAKTDVKIILAIRECRNPISSTIHMLGYDLIPTSIGGIVTNISRIDSSNEDRFFRDNKHNQHLLKAYVTLLIYEVCKTIESSLESNYQFLNQLSFRELEKLKLKLSGVTSLQKSLMNTQCFIDLFFLHAIDSSKASERVSAYIAGLLGAIEERLSYLLEHGKLDQKAVERFLNSVPESDGILSKNSHLLSKKVKVSQCSKHKYHIEFGRSNFLPDTGTFYDFSRIGANVIERHFDWIYQSIFEVSEGFELENAWPVNHGRLVLLSFSHQKELRKYGFSFVEDIMHWPDGGTCLYHRIHSEDDKVVSILMNDNLVQVSGINDPIYEVNYIDLGGTIRWEFTMNIMPYGYK</sequence>
<comment type="caution">
    <text evidence="2">The sequence shown here is derived from an EMBL/GenBank/DDBJ whole genome shotgun (WGS) entry which is preliminary data.</text>
</comment>
<reference evidence="3" key="1">
    <citation type="submission" date="2016-07" db="EMBL/GenBank/DDBJ databases">
        <title>Nontailed viruses are major unrecognized killers of bacteria in the ocean.</title>
        <authorList>
            <person name="Kauffman K."/>
            <person name="Hussain F."/>
            <person name="Yang J."/>
            <person name="Arevalo P."/>
            <person name="Brown J."/>
            <person name="Cutler M."/>
            <person name="Kelly L."/>
            <person name="Polz M.F."/>
        </authorList>
    </citation>
    <scope>NUCLEOTIDE SEQUENCE [LARGE SCALE GENOMIC DNA]</scope>
    <source>
        <strain evidence="3">10N.261.48.B5</strain>
    </source>
</reference>
<dbReference type="AlphaFoldDB" id="A0A2N7JNU0"/>
<dbReference type="Proteomes" id="UP000235533">
    <property type="component" value="Unassembled WGS sequence"/>
</dbReference>
<keyword evidence="1" id="KW-0812">Transmembrane</keyword>
<organism evidence="2 3">
    <name type="scientific">Vibrio splendidus</name>
    <dbReference type="NCBI Taxonomy" id="29497"/>
    <lineage>
        <taxon>Bacteria</taxon>
        <taxon>Pseudomonadati</taxon>
        <taxon>Pseudomonadota</taxon>
        <taxon>Gammaproteobacteria</taxon>
        <taxon>Vibrionales</taxon>
        <taxon>Vibrionaceae</taxon>
        <taxon>Vibrio</taxon>
    </lineage>
</organism>
<proteinExistence type="predicted"/>
<evidence type="ECO:0000313" key="2">
    <source>
        <dbReference type="EMBL" id="PMM44174.1"/>
    </source>
</evidence>
<evidence type="ECO:0000313" key="3">
    <source>
        <dbReference type="Proteomes" id="UP000235533"/>
    </source>
</evidence>
<name>A0A2N7JNU0_VIBSP</name>
<dbReference type="RefSeq" id="WP_102552911.1">
    <property type="nucleotide sequence ID" value="NZ_MCZF01000254.1"/>
</dbReference>